<gene>
    <name evidence="1" type="ORF">HHL28_05365</name>
</gene>
<protein>
    <submittedName>
        <fullName evidence="1">Uncharacterized protein</fullName>
    </submittedName>
</protein>
<evidence type="ECO:0000313" key="1">
    <source>
        <dbReference type="EMBL" id="QJE72603.1"/>
    </source>
</evidence>
<name>A0A858R601_9PROT</name>
<dbReference type="KEGG" id="acru:HHL28_05365"/>
<proteinExistence type="predicted"/>
<dbReference type="EMBL" id="CP051775">
    <property type="protein sequence ID" value="QJE72603.1"/>
    <property type="molecule type" value="Genomic_DNA"/>
</dbReference>
<evidence type="ECO:0000313" key="2">
    <source>
        <dbReference type="Proteomes" id="UP000501891"/>
    </source>
</evidence>
<keyword evidence="2" id="KW-1185">Reference proteome</keyword>
<organism evidence="1 2">
    <name type="scientific">Aerophototrophica crusticola</name>
    <dbReference type="NCBI Taxonomy" id="1709002"/>
    <lineage>
        <taxon>Bacteria</taxon>
        <taxon>Pseudomonadati</taxon>
        <taxon>Pseudomonadota</taxon>
        <taxon>Alphaproteobacteria</taxon>
        <taxon>Rhodospirillales</taxon>
        <taxon>Rhodospirillaceae</taxon>
        <taxon>Aerophototrophica</taxon>
    </lineage>
</organism>
<reference evidence="1" key="1">
    <citation type="submission" date="2020-04" db="EMBL/GenBank/DDBJ databases">
        <title>A desert anoxygenic phototrophic bacterium fixes CO2 using RubisCO under aerobic conditions.</title>
        <authorList>
            <person name="Tang K."/>
        </authorList>
    </citation>
    <scope>NUCLEOTIDE SEQUENCE [LARGE SCALE GENOMIC DNA]</scope>
    <source>
        <strain evidence="1">MIMtkB3</strain>
    </source>
</reference>
<dbReference type="AlphaFoldDB" id="A0A858R601"/>
<accession>A0A858R601</accession>
<sequence length="112" mass="12279">MSNIEPTRETTHDDTIERTSIVMYAMLEQLHGALADPAAPDDVSLGMLMGMSMFLDEKIGPFRTERLMASAPSIILKTDAHVVKDQIDRVTPVLRAFGEQLASLSRRPAPAA</sequence>
<dbReference type="Proteomes" id="UP000501891">
    <property type="component" value="Chromosome"/>
</dbReference>